<evidence type="ECO:0000259" key="2">
    <source>
        <dbReference type="PROSITE" id="PS51425"/>
    </source>
</evidence>
<dbReference type="InterPro" id="IPR011989">
    <property type="entry name" value="ARM-like"/>
</dbReference>
<feature type="compositionally biased region" description="Acidic residues" evidence="1">
    <location>
        <begin position="54"/>
        <end position="65"/>
    </location>
</feature>
<reference evidence="3 4" key="1">
    <citation type="submission" date="2016-01" db="EMBL/GenBank/DDBJ databases">
        <title>Genome sequence of the yeast Holleya sinecauda.</title>
        <authorList>
            <person name="Dietrich F.S."/>
        </authorList>
    </citation>
    <scope>NUCLEOTIDE SEQUENCE [LARGE SCALE GENOMIC DNA]</scope>
    <source>
        <strain evidence="3 4">ATCC 58844</strain>
    </source>
</reference>
<dbReference type="InterPro" id="IPR016024">
    <property type="entry name" value="ARM-type_fold"/>
</dbReference>
<dbReference type="InterPro" id="IPR039662">
    <property type="entry name" value="Cohesin_Scc3/SA"/>
</dbReference>
<dbReference type="Pfam" id="PF21767">
    <property type="entry name" value="SCC3_C"/>
    <property type="match status" value="1"/>
</dbReference>
<feature type="region of interest" description="Disordered" evidence="1">
    <location>
        <begin position="1060"/>
        <end position="1124"/>
    </location>
</feature>
<organism evidence="3 4">
    <name type="scientific">Eremothecium sinecaudum</name>
    <dbReference type="NCBI Taxonomy" id="45286"/>
    <lineage>
        <taxon>Eukaryota</taxon>
        <taxon>Fungi</taxon>
        <taxon>Dikarya</taxon>
        <taxon>Ascomycota</taxon>
        <taxon>Saccharomycotina</taxon>
        <taxon>Saccharomycetes</taxon>
        <taxon>Saccharomycetales</taxon>
        <taxon>Saccharomycetaceae</taxon>
        <taxon>Eremothecium</taxon>
    </lineage>
</organism>
<dbReference type="InterPro" id="IPR013721">
    <property type="entry name" value="STAG"/>
</dbReference>
<proteinExistence type="predicted"/>
<dbReference type="RefSeq" id="XP_017987628.1">
    <property type="nucleotide sequence ID" value="XM_018131794.1"/>
</dbReference>
<dbReference type="AlphaFoldDB" id="A0A0X8HSD5"/>
<dbReference type="Proteomes" id="UP000243052">
    <property type="component" value="Chromosome iv"/>
</dbReference>
<dbReference type="GO" id="GO:0003682">
    <property type="term" value="F:chromatin binding"/>
    <property type="evidence" value="ECO:0007669"/>
    <property type="project" value="TreeGrafter"/>
</dbReference>
<accession>A0A0X8HSD5</accession>
<dbReference type="Pfam" id="PF08514">
    <property type="entry name" value="STAG"/>
    <property type="match status" value="1"/>
</dbReference>
<evidence type="ECO:0000313" key="3">
    <source>
        <dbReference type="EMBL" id="AMD20632.1"/>
    </source>
</evidence>
<dbReference type="OrthoDB" id="498590at2759"/>
<gene>
    <name evidence="3" type="ORF">AW171_hschr42534</name>
</gene>
<name>A0A0X8HSD5_9SACH</name>
<dbReference type="InterPro" id="IPR048610">
    <property type="entry name" value="SCC3_C"/>
</dbReference>
<feature type="compositionally biased region" description="Low complexity" evidence="1">
    <location>
        <begin position="40"/>
        <end position="53"/>
    </location>
</feature>
<evidence type="ECO:0000256" key="1">
    <source>
        <dbReference type="SAM" id="MobiDB-lite"/>
    </source>
</evidence>
<dbReference type="GO" id="GO:0007062">
    <property type="term" value="P:sister chromatid cohesion"/>
    <property type="evidence" value="ECO:0007669"/>
    <property type="project" value="UniProtKB-ARBA"/>
</dbReference>
<dbReference type="PANTHER" id="PTHR11199:SF0">
    <property type="entry name" value="LD34181P-RELATED"/>
    <property type="match status" value="1"/>
</dbReference>
<protein>
    <submittedName>
        <fullName evidence="3">HDL112Cp</fullName>
    </submittedName>
</protein>
<feature type="region of interest" description="Disordered" evidence="1">
    <location>
        <begin position="1"/>
        <end position="109"/>
    </location>
</feature>
<dbReference type="STRING" id="45286.A0A0X8HSD5"/>
<dbReference type="GO" id="GO:0008278">
    <property type="term" value="C:cohesin complex"/>
    <property type="evidence" value="ECO:0007669"/>
    <property type="project" value="TreeGrafter"/>
</dbReference>
<dbReference type="GO" id="GO:0000785">
    <property type="term" value="C:chromatin"/>
    <property type="evidence" value="ECO:0007669"/>
    <property type="project" value="TreeGrafter"/>
</dbReference>
<feature type="compositionally biased region" description="Acidic residues" evidence="1">
    <location>
        <begin position="1115"/>
        <end position="1124"/>
    </location>
</feature>
<dbReference type="GeneID" id="28723887"/>
<feature type="compositionally biased region" description="Polar residues" evidence="1">
    <location>
        <begin position="28"/>
        <end position="39"/>
    </location>
</feature>
<evidence type="ECO:0000313" key="4">
    <source>
        <dbReference type="Proteomes" id="UP000243052"/>
    </source>
</evidence>
<sequence length="1124" mass="128752">MAIVRRSQRLKQKKNYDEDEDGEAGSGTEPSSLQTEDQTSIVDDVGAASSSSSESDDNASDEDYEVAAKAVKAKKRSSSGRTSDIGRVKKKARVSKGSSTGNILGAGAGTKKEHDRYLTSLQDFKPTRLFEILSVSEDASIEEIASEWLDQYKDDRTVALKEFVNFLLNCCGSLVQVGEHDVVNNDSSNETVGEVQVMFQEQTVHEFYLYLSKTQKKRGKNKPLYDNFVEFMSKLIELANDKDMIYIEKDSEEDGEEANTVIETSPLMLDLLTWLSSFSVCKIRSLRYVATLAMYVFQDQLTELVVDLDTQVLLKLRKQLKMEQKKKRPNKKTVDKLEATIADVQSTKTVIESNIDNIVNLCFVHRFKDVDESLRSESMLHLAKWLKNHPEYFFKATYLKYFGWLLSDTSPTVRSQVLKTLSDIVSYSKKRHENMFDNSSLRQFFERFKQRILEIALKDVDLQVRLDAVQVLVEINGFRYLEHSEILSITSLIFYDHKVKVSSNAKNAKFLSAISKFFSFVEKEEVIEFLDTHDTEKTIGNMPLSKAAEVGIFMRFLIKSLSVHLRDEDPSEVTTSKKIHLLFQAAEFLQPYFTNMIEHLCQILVFDGSLSEFSDLAKVTSDDEMSDDEYEESGRQNQLLLPEDENTIIQYVTVLSGLCHGAMKAKNTPNKQELVETILSELLELFMKLNLDSSVIFSQLLSIFQLFQFEDWISVGQESSFQRIFEIIVKNFGDTAIDNEYDELKVEAFTKLLPFTEKLSINKIDNLWKQQLEKIKISLTKFLKQMSLTDGNSANEQIQTLHRLYLNKLVVLGKNYRIELHMELLELLFSKYVSQLPLLLHELSSEVLNIVDFRIFTQLVTWNLQTWYQIFEESETPSPVSRQMLDINKFVMDQLSVTVSTLHRCSSENFISKCRLQHSVLSSLLDITIASMMFAYNLSEKESEWNAVIRKEYPVYLDSPEAILEVYLYLEALYASKIGATLERGNEEDVNFNDVVYEPNHAQKDPEKQFCVYLLKLKSLVRLGLLKDEAIEKRIRLNQDVLGGLYQSIIDESIFKEAKPEGSKVQARHRQTATPESSSVPQSRETIRTQGELEPIEEFSQEEAAKGLTGSQYDPIEEGSDESQ</sequence>
<feature type="compositionally biased region" description="Basic residues" evidence="1">
    <location>
        <begin position="1"/>
        <end position="13"/>
    </location>
</feature>
<dbReference type="GO" id="GO:0005634">
    <property type="term" value="C:nucleus"/>
    <property type="evidence" value="ECO:0007669"/>
    <property type="project" value="TreeGrafter"/>
</dbReference>
<dbReference type="EMBL" id="CP014244">
    <property type="protein sequence ID" value="AMD20632.1"/>
    <property type="molecule type" value="Genomic_DNA"/>
</dbReference>
<feature type="compositionally biased region" description="Polar residues" evidence="1">
    <location>
        <begin position="1072"/>
        <end position="1084"/>
    </location>
</feature>
<dbReference type="PANTHER" id="PTHR11199">
    <property type="entry name" value="STROMAL ANTIGEN"/>
    <property type="match status" value="1"/>
</dbReference>
<dbReference type="InterPro" id="IPR020839">
    <property type="entry name" value="SCD"/>
</dbReference>
<dbReference type="Pfam" id="PF21581">
    <property type="entry name" value="SCD"/>
    <property type="match status" value="1"/>
</dbReference>
<keyword evidence="4" id="KW-1185">Reference proteome</keyword>
<dbReference type="PROSITE" id="PS51425">
    <property type="entry name" value="SCD"/>
    <property type="match status" value="1"/>
</dbReference>
<dbReference type="SUPFAM" id="SSF48371">
    <property type="entry name" value="ARM repeat"/>
    <property type="match status" value="1"/>
</dbReference>
<dbReference type="Gene3D" id="1.25.10.10">
    <property type="entry name" value="Leucine-rich Repeat Variant"/>
    <property type="match status" value="1"/>
</dbReference>
<feature type="domain" description="SCD" evidence="2">
    <location>
        <begin position="363"/>
        <end position="455"/>
    </location>
</feature>